<keyword evidence="2" id="KW-0808">Transferase</keyword>
<dbReference type="SUPFAM" id="SSF53335">
    <property type="entry name" value="S-adenosyl-L-methionine-dependent methyltransferases"/>
    <property type="match status" value="1"/>
</dbReference>
<reference evidence="2" key="1">
    <citation type="submission" date="2020-06" db="EMBL/GenBank/DDBJ databases">
        <title>Characterization of fructooligosaccharide metabolism and fructooligosaccharide-degrading enzymes in human commensal butyrate producers.</title>
        <authorList>
            <person name="Tanno H."/>
            <person name="Fujii T."/>
            <person name="Hirano K."/>
            <person name="Maeno S."/>
            <person name="Tonozuka T."/>
            <person name="Sakamoto M."/>
            <person name="Ohkuma M."/>
            <person name="Tochio T."/>
            <person name="Endo A."/>
        </authorList>
    </citation>
    <scope>NUCLEOTIDE SEQUENCE</scope>
    <source>
        <strain evidence="2">JCM 31265</strain>
    </source>
</reference>
<evidence type="ECO:0000259" key="1">
    <source>
        <dbReference type="Pfam" id="PF13679"/>
    </source>
</evidence>
<organism evidence="2 3">
    <name type="scientific">Coprococcus eutactus</name>
    <dbReference type="NCBI Taxonomy" id="33043"/>
    <lineage>
        <taxon>Bacteria</taxon>
        <taxon>Bacillati</taxon>
        <taxon>Bacillota</taxon>
        <taxon>Clostridia</taxon>
        <taxon>Lachnospirales</taxon>
        <taxon>Lachnospiraceae</taxon>
        <taxon>Coprococcus</taxon>
    </lineage>
</organism>
<evidence type="ECO:0000313" key="2">
    <source>
        <dbReference type="EMBL" id="GFO93940.1"/>
    </source>
</evidence>
<dbReference type="PANTHER" id="PTHR13369:SF3">
    <property type="entry name" value="METHYLTRANSFERASE DOMAIN-CONTAINING PROTEIN"/>
    <property type="match status" value="1"/>
</dbReference>
<dbReference type="RefSeq" id="WP_055223147.1">
    <property type="nucleotide sequence ID" value="NZ_BLYL01000004.1"/>
</dbReference>
<dbReference type="GO" id="GO:0008168">
    <property type="term" value="F:methyltransferase activity"/>
    <property type="evidence" value="ECO:0007669"/>
    <property type="project" value="UniProtKB-KW"/>
</dbReference>
<dbReference type="InterPro" id="IPR025714">
    <property type="entry name" value="Methyltranfer_dom"/>
</dbReference>
<accession>A0AAI9K3F5</accession>
<feature type="domain" description="Methyltransferase" evidence="1">
    <location>
        <begin position="152"/>
        <end position="288"/>
    </location>
</feature>
<sequence length="386" mass="44278">MADISIKELIEEMVQSDPHKIILSGGRGEYRKVVFERKIIGGKRCFQIERYTEKQVFHQNIDEGELEEALAGDLQDGFRQINMFSAREEWDVKISKKGKIAVNKRHTENKLITVQGNNRRKKYILEEGMDIPVFTHLGIFTKDGKVVHSMYDKFKQINRFAEIVDNVMKSYNKPSINIVDFGCGKSYLTFIVYYYLHEVKGLDVHITGLDLKEQVIKDCNALAEQFGYTGLKFELGDINGYKTDVDVDMVMTLHACDVATDYALYNAICWNAQYILSVPCCQHELNKQMHSDKLAALTRYGIIKERIAALATDSIRGHMLEACGYKTDIMEFIDIAHSPKNLLIRAVKKNVSPDRRKKAFKDAEALCEEFGFRQTLMEMIKADGRI</sequence>
<comment type="caution">
    <text evidence="2">The sequence shown here is derived from an EMBL/GenBank/DDBJ whole genome shotgun (WGS) entry which is preliminary data.</text>
</comment>
<dbReference type="Gene3D" id="3.40.50.150">
    <property type="entry name" value="Vaccinia Virus protein VP39"/>
    <property type="match status" value="1"/>
</dbReference>
<dbReference type="Proteomes" id="UP000660047">
    <property type="component" value="Unassembled WGS sequence"/>
</dbReference>
<proteinExistence type="predicted"/>
<dbReference type="GO" id="GO:0032259">
    <property type="term" value="P:methylation"/>
    <property type="evidence" value="ECO:0007669"/>
    <property type="project" value="UniProtKB-KW"/>
</dbReference>
<name>A0AAI9K3F5_9FIRM</name>
<gene>
    <name evidence="2" type="ORF">COEU31_09860</name>
</gene>
<dbReference type="InterPro" id="IPR029063">
    <property type="entry name" value="SAM-dependent_MTases_sf"/>
</dbReference>
<dbReference type="EMBL" id="BLYL01000004">
    <property type="protein sequence ID" value="GFO93940.1"/>
    <property type="molecule type" value="Genomic_DNA"/>
</dbReference>
<dbReference type="Pfam" id="PF13679">
    <property type="entry name" value="Methyltransf_32"/>
    <property type="match status" value="1"/>
</dbReference>
<keyword evidence="2" id="KW-0489">Methyltransferase</keyword>
<dbReference type="GO" id="GO:0005737">
    <property type="term" value="C:cytoplasm"/>
    <property type="evidence" value="ECO:0007669"/>
    <property type="project" value="TreeGrafter"/>
</dbReference>
<dbReference type="PANTHER" id="PTHR13369">
    <property type="match status" value="1"/>
</dbReference>
<dbReference type="AlphaFoldDB" id="A0AAI9K3F5"/>
<evidence type="ECO:0000313" key="3">
    <source>
        <dbReference type="Proteomes" id="UP000660047"/>
    </source>
</evidence>
<protein>
    <submittedName>
        <fullName evidence="2">Methyltransferase</fullName>
    </submittedName>
</protein>